<dbReference type="RefSeq" id="WP_346756134.1">
    <property type="nucleotide sequence ID" value="NZ_JAUJEB010000001.1"/>
</dbReference>
<dbReference type="Proteomes" id="UP001172083">
    <property type="component" value="Unassembled WGS sequence"/>
</dbReference>
<comment type="caution">
    <text evidence="2">The sequence shown here is derived from an EMBL/GenBank/DDBJ whole genome shotgun (WGS) entry which is preliminary data.</text>
</comment>
<dbReference type="InterPro" id="IPR046532">
    <property type="entry name" value="DUF6597"/>
</dbReference>
<protein>
    <submittedName>
        <fullName evidence="2">Helix-turn-helix domain-containing protein</fullName>
    </submittedName>
</protein>
<dbReference type="Pfam" id="PF20240">
    <property type="entry name" value="DUF6597"/>
    <property type="match status" value="1"/>
</dbReference>
<evidence type="ECO:0000259" key="1">
    <source>
        <dbReference type="PROSITE" id="PS01124"/>
    </source>
</evidence>
<dbReference type="PROSITE" id="PS01124">
    <property type="entry name" value="HTH_ARAC_FAMILY_2"/>
    <property type="match status" value="1"/>
</dbReference>
<keyword evidence="3" id="KW-1185">Reference proteome</keyword>
<accession>A0ABT8KZD4</accession>
<feature type="domain" description="HTH araC/xylS-type" evidence="1">
    <location>
        <begin position="158"/>
        <end position="254"/>
    </location>
</feature>
<dbReference type="Pfam" id="PF12833">
    <property type="entry name" value="HTH_18"/>
    <property type="match status" value="1"/>
</dbReference>
<dbReference type="Gene3D" id="1.10.10.60">
    <property type="entry name" value="Homeodomain-like"/>
    <property type="match status" value="1"/>
</dbReference>
<dbReference type="EMBL" id="JAUJEB010000001">
    <property type="protein sequence ID" value="MDN5210793.1"/>
    <property type="molecule type" value="Genomic_DNA"/>
</dbReference>
<dbReference type="InterPro" id="IPR018060">
    <property type="entry name" value="HTH_AraC"/>
</dbReference>
<sequence>MYQLFAPPGHLSNVVRYYWLLDLSAGKQRLTEYLFAYPYVNWVFTLGTPYSVKDNVELVTVRDTRILGPRSNFAEYVHPEGNLAFGVTFQLGSTLPIFQEEVKDLTNKIILQDEILPSVNWLTSCFRHNKLDVFLGYLNNFMEKRNYVTDRNGFVSWNQFLTLLFNGKHYATGIDKLSRKLGVSQRHLQRVTLKYSGFTPKQVQSMLRCRLAIRHIRQTGLTKDFFFYGYYDQNHFIKEVKRWSGYTPKQLLSFLN</sequence>
<dbReference type="SMART" id="SM00342">
    <property type="entry name" value="HTH_ARAC"/>
    <property type="match status" value="1"/>
</dbReference>
<name>A0ABT8KZD4_9BACT</name>
<proteinExistence type="predicted"/>
<evidence type="ECO:0000313" key="3">
    <source>
        <dbReference type="Proteomes" id="UP001172083"/>
    </source>
</evidence>
<reference evidence="2" key="1">
    <citation type="submission" date="2023-06" db="EMBL/GenBank/DDBJ databases">
        <title>Genomic of Agaribacillus aureum.</title>
        <authorList>
            <person name="Wang G."/>
        </authorList>
    </citation>
    <scope>NUCLEOTIDE SEQUENCE</scope>
    <source>
        <strain evidence="2">BMA12</strain>
    </source>
</reference>
<gene>
    <name evidence="2" type="ORF">QQ020_02000</name>
</gene>
<evidence type="ECO:0000313" key="2">
    <source>
        <dbReference type="EMBL" id="MDN5210793.1"/>
    </source>
</evidence>
<organism evidence="2 3">
    <name type="scientific">Agaribacillus aureus</name>
    <dbReference type="NCBI Taxonomy" id="3051825"/>
    <lineage>
        <taxon>Bacteria</taxon>
        <taxon>Pseudomonadati</taxon>
        <taxon>Bacteroidota</taxon>
        <taxon>Cytophagia</taxon>
        <taxon>Cytophagales</taxon>
        <taxon>Splendidivirgaceae</taxon>
        <taxon>Agaribacillus</taxon>
    </lineage>
</organism>